<evidence type="ECO:0000313" key="2">
    <source>
        <dbReference type="EMBL" id="GAX11259.1"/>
    </source>
</evidence>
<name>A0A1Z5JBC5_FISSO</name>
<dbReference type="InParanoid" id="A0A1Z5JBC5"/>
<sequence length="104" mass="11583">MKSFSFIRYALILAVVGFSSHTVTANEEDKSHLSAVGPARDLGVVLENCESFTCGFNDDEYRVCYYGVPYISEPQERCWRNTPIRNAVANSLRILGRLECGGCP</sequence>
<reference evidence="2 3" key="1">
    <citation type="journal article" date="2015" name="Plant Cell">
        <title>Oil accumulation by the oleaginous diatom Fistulifera solaris as revealed by the genome and transcriptome.</title>
        <authorList>
            <person name="Tanaka T."/>
            <person name="Maeda Y."/>
            <person name="Veluchamy A."/>
            <person name="Tanaka M."/>
            <person name="Abida H."/>
            <person name="Marechal E."/>
            <person name="Bowler C."/>
            <person name="Muto M."/>
            <person name="Sunaga Y."/>
            <person name="Tanaka M."/>
            <person name="Yoshino T."/>
            <person name="Taniguchi T."/>
            <person name="Fukuda Y."/>
            <person name="Nemoto M."/>
            <person name="Matsumoto M."/>
            <person name="Wong P.S."/>
            <person name="Aburatani S."/>
            <person name="Fujibuchi W."/>
        </authorList>
    </citation>
    <scope>NUCLEOTIDE SEQUENCE [LARGE SCALE GENOMIC DNA]</scope>
    <source>
        <strain evidence="2 3">JPCC DA0580</strain>
    </source>
</reference>
<comment type="caution">
    <text evidence="2">The sequence shown here is derived from an EMBL/GenBank/DDBJ whole genome shotgun (WGS) entry which is preliminary data.</text>
</comment>
<protein>
    <submittedName>
        <fullName evidence="2">Uncharacterized protein</fullName>
    </submittedName>
</protein>
<organism evidence="2 3">
    <name type="scientific">Fistulifera solaris</name>
    <name type="common">Oleaginous diatom</name>
    <dbReference type="NCBI Taxonomy" id="1519565"/>
    <lineage>
        <taxon>Eukaryota</taxon>
        <taxon>Sar</taxon>
        <taxon>Stramenopiles</taxon>
        <taxon>Ochrophyta</taxon>
        <taxon>Bacillariophyta</taxon>
        <taxon>Bacillariophyceae</taxon>
        <taxon>Bacillariophycidae</taxon>
        <taxon>Naviculales</taxon>
        <taxon>Naviculaceae</taxon>
        <taxon>Fistulifera</taxon>
    </lineage>
</organism>
<evidence type="ECO:0000313" key="3">
    <source>
        <dbReference type="Proteomes" id="UP000198406"/>
    </source>
</evidence>
<feature type="chain" id="PRO_5012645019" evidence="1">
    <location>
        <begin position="26"/>
        <end position="104"/>
    </location>
</feature>
<proteinExistence type="predicted"/>
<feature type="signal peptide" evidence="1">
    <location>
        <begin position="1"/>
        <end position="25"/>
    </location>
</feature>
<dbReference type="AlphaFoldDB" id="A0A1Z5JBC5"/>
<gene>
    <name evidence="2" type="ORF">FisN_7Lh355</name>
</gene>
<dbReference type="Proteomes" id="UP000198406">
    <property type="component" value="Unassembled WGS sequence"/>
</dbReference>
<dbReference type="EMBL" id="BDSP01000039">
    <property type="protein sequence ID" value="GAX11259.1"/>
    <property type="molecule type" value="Genomic_DNA"/>
</dbReference>
<keyword evidence="3" id="KW-1185">Reference proteome</keyword>
<evidence type="ECO:0000256" key="1">
    <source>
        <dbReference type="SAM" id="SignalP"/>
    </source>
</evidence>
<keyword evidence="1" id="KW-0732">Signal</keyword>
<accession>A0A1Z5JBC5</accession>